<name>A0A7I8LC56_SPIIN</name>
<dbReference type="Proteomes" id="UP000663760">
    <property type="component" value="Chromosome 14"/>
</dbReference>
<evidence type="ECO:0000313" key="2">
    <source>
        <dbReference type="EMBL" id="CAA7407603.1"/>
    </source>
</evidence>
<accession>A0A7I8LC56</accession>
<sequence length="61" mass="6742">MESESTVCKTILPCLKKMSYKFYWRIGYVAEEEPVTPAAASTDWNADSRLDSGEKQGGGAH</sequence>
<gene>
    <name evidence="2" type="ORF">SI8410_14018281</name>
</gene>
<organism evidence="2 3">
    <name type="scientific">Spirodela intermedia</name>
    <name type="common">Intermediate duckweed</name>
    <dbReference type="NCBI Taxonomy" id="51605"/>
    <lineage>
        <taxon>Eukaryota</taxon>
        <taxon>Viridiplantae</taxon>
        <taxon>Streptophyta</taxon>
        <taxon>Embryophyta</taxon>
        <taxon>Tracheophyta</taxon>
        <taxon>Spermatophyta</taxon>
        <taxon>Magnoliopsida</taxon>
        <taxon>Liliopsida</taxon>
        <taxon>Araceae</taxon>
        <taxon>Lemnoideae</taxon>
        <taxon>Spirodela</taxon>
    </lineage>
</organism>
<proteinExistence type="predicted"/>
<evidence type="ECO:0000313" key="3">
    <source>
        <dbReference type="Proteomes" id="UP000663760"/>
    </source>
</evidence>
<protein>
    <submittedName>
        <fullName evidence="2">Uncharacterized protein</fullName>
    </submittedName>
</protein>
<dbReference type="AlphaFoldDB" id="A0A7I8LC56"/>
<feature type="region of interest" description="Disordered" evidence="1">
    <location>
        <begin position="37"/>
        <end position="61"/>
    </location>
</feature>
<dbReference type="EMBL" id="LR746277">
    <property type="protein sequence ID" value="CAA7407603.1"/>
    <property type="molecule type" value="Genomic_DNA"/>
</dbReference>
<reference evidence="2" key="1">
    <citation type="submission" date="2020-02" db="EMBL/GenBank/DDBJ databases">
        <authorList>
            <person name="Scholz U."/>
            <person name="Mascher M."/>
            <person name="Fiebig A."/>
        </authorList>
    </citation>
    <scope>NUCLEOTIDE SEQUENCE</scope>
</reference>
<keyword evidence="3" id="KW-1185">Reference proteome</keyword>
<evidence type="ECO:0000256" key="1">
    <source>
        <dbReference type="SAM" id="MobiDB-lite"/>
    </source>
</evidence>